<accession>A0A1K0GNF1</accession>
<evidence type="ECO:0000313" key="1">
    <source>
        <dbReference type="EMBL" id="SAM81332.1"/>
    </source>
</evidence>
<dbReference type="Proteomes" id="UP000179920">
    <property type="component" value="Chromosome IV"/>
</dbReference>
<name>A0A1K0GNF1_9BASI</name>
<evidence type="ECO:0000313" key="2">
    <source>
        <dbReference type="Proteomes" id="UP000179920"/>
    </source>
</evidence>
<organism evidence="1 2">
    <name type="scientific">Ustilago bromivora</name>
    <dbReference type="NCBI Taxonomy" id="307758"/>
    <lineage>
        <taxon>Eukaryota</taxon>
        <taxon>Fungi</taxon>
        <taxon>Dikarya</taxon>
        <taxon>Basidiomycota</taxon>
        <taxon>Ustilaginomycotina</taxon>
        <taxon>Ustilaginomycetes</taxon>
        <taxon>Ustilaginales</taxon>
        <taxon>Ustilaginaceae</taxon>
        <taxon>Ustilago</taxon>
    </lineage>
</organism>
<reference evidence="2" key="1">
    <citation type="submission" date="2016-04" db="EMBL/GenBank/DDBJ databases">
        <authorList>
            <person name="Guldener U."/>
            <person name="Guldener U."/>
        </authorList>
    </citation>
    <scope>NUCLEOTIDE SEQUENCE [LARGE SCALE GENOMIC DNA]</scope>
    <source>
        <strain evidence="2">UB2112</strain>
    </source>
</reference>
<gene>
    <name evidence="1" type="ORF">UBRO_20601</name>
</gene>
<dbReference type="AlphaFoldDB" id="A0A1K0GNF1"/>
<sequence length="108" mass="11595">MCRLHPTLFQHCVAMSNSLPFVVQTLVLIHLCSRSAAAGVAHLIVVAGSIDAVTQCIADAVLLANAILSARICKMSFGPVPRRSGRRCRLATQTYHHGVVSFVKPNSD</sequence>
<dbReference type="EMBL" id="LT558120">
    <property type="protein sequence ID" value="SAM81332.1"/>
    <property type="molecule type" value="Genomic_DNA"/>
</dbReference>
<protein>
    <submittedName>
        <fullName evidence="1">Uncharacterized protein</fullName>
    </submittedName>
</protein>
<proteinExistence type="predicted"/>